<evidence type="ECO:0000256" key="2">
    <source>
        <dbReference type="ARBA" id="ARBA00022452"/>
    </source>
</evidence>
<dbReference type="GO" id="GO:0015288">
    <property type="term" value="F:porin activity"/>
    <property type="evidence" value="ECO:0007669"/>
    <property type="project" value="TreeGrafter"/>
</dbReference>
<comment type="subcellular location">
    <subcellularLocation>
        <location evidence="1">Cell outer membrane</location>
    </subcellularLocation>
</comment>
<protein>
    <submittedName>
        <fullName evidence="6">Outer membrane protein TolC</fullName>
    </submittedName>
</protein>
<evidence type="ECO:0000256" key="5">
    <source>
        <dbReference type="ARBA" id="ARBA00023237"/>
    </source>
</evidence>
<dbReference type="GO" id="GO:0009279">
    <property type="term" value="C:cell outer membrane"/>
    <property type="evidence" value="ECO:0007669"/>
    <property type="project" value="UniProtKB-SubCell"/>
</dbReference>
<evidence type="ECO:0000313" key="7">
    <source>
        <dbReference type="Proteomes" id="UP000199072"/>
    </source>
</evidence>
<evidence type="ECO:0000256" key="3">
    <source>
        <dbReference type="ARBA" id="ARBA00022692"/>
    </source>
</evidence>
<evidence type="ECO:0000313" key="6">
    <source>
        <dbReference type="EMBL" id="SDF26427.1"/>
    </source>
</evidence>
<organism evidence="6 7">
    <name type="scientific">Mucilaginibacter pineti</name>
    <dbReference type="NCBI Taxonomy" id="1391627"/>
    <lineage>
        <taxon>Bacteria</taxon>
        <taxon>Pseudomonadati</taxon>
        <taxon>Bacteroidota</taxon>
        <taxon>Sphingobacteriia</taxon>
        <taxon>Sphingobacteriales</taxon>
        <taxon>Sphingobacteriaceae</taxon>
        <taxon>Mucilaginibacter</taxon>
    </lineage>
</organism>
<reference evidence="6 7" key="1">
    <citation type="submission" date="2016-10" db="EMBL/GenBank/DDBJ databases">
        <authorList>
            <person name="de Groot N.N."/>
        </authorList>
    </citation>
    <scope>NUCLEOTIDE SEQUENCE [LARGE SCALE GENOMIC DNA]</scope>
    <source>
        <strain evidence="6 7">47C3B</strain>
    </source>
</reference>
<dbReference type="PANTHER" id="PTHR30026:SF23">
    <property type="entry name" value="TO APRF-PUTATIVE OUTER MEMBRANE EFFLUX PROTEIN OR SECRETED ALKALINE PHOSPHATASE-RELATED"/>
    <property type="match status" value="1"/>
</dbReference>
<evidence type="ECO:0000256" key="4">
    <source>
        <dbReference type="ARBA" id="ARBA00023136"/>
    </source>
</evidence>
<dbReference type="Proteomes" id="UP000199072">
    <property type="component" value="Unassembled WGS sequence"/>
</dbReference>
<dbReference type="GO" id="GO:1990281">
    <property type="term" value="C:efflux pump complex"/>
    <property type="evidence" value="ECO:0007669"/>
    <property type="project" value="TreeGrafter"/>
</dbReference>
<dbReference type="PANTHER" id="PTHR30026">
    <property type="entry name" value="OUTER MEMBRANE PROTEIN TOLC"/>
    <property type="match status" value="1"/>
</dbReference>
<keyword evidence="2" id="KW-1134">Transmembrane beta strand</keyword>
<keyword evidence="5" id="KW-0998">Cell outer membrane</keyword>
<keyword evidence="3" id="KW-0812">Transmembrane</keyword>
<dbReference type="OrthoDB" id="1271612at2"/>
<dbReference type="STRING" id="1391627.SAMN05216464_11554"/>
<gene>
    <name evidence="6" type="ORF">SAMN05216464_11554</name>
</gene>
<dbReference type="RefSeq" id="WP_091154108.1">
    <property type="nucleotide sequence ID" value="NZ_FNAI01000015.1"/>
</dbReference>
<proteinExistence type="predicted"/>
<dbReference type="GO" id="GO:0015562">
    <property type="term" value="F:efflux transmembrane transporter activity"/>
    <property type="evidence" value="ECO:0007669"/>
    <property type="project" value="InterPro"/>
</dbReference>
<dbReference type="InterPro" id="IPR051906">
    <property type="entry name" value="TolC-like"/>
</dbReference>
<accession>A0A1G7JNB0</accession>
<evidence type="ECO:0000256" key="1">
    <source>
        <dbReference type="ARBA" id="ARBA00004442"/>
    </source>
</evidence>
<name>A0A1G7JNB0_9SPHI</name>
<dbReference type="Gene3D" id="1.20.1600.10">
    <property type="entry name" value="Outer membrane efflux proteins (OEP)"/>
    <property type="match status" value="1"/>
</dbReference>
<keyword evidence="4" id="KW-0472">Membrane</keyword>
<dbReference type="AlphaFoldDB" id="A0A1G7JNB0"/>
<sequence>MRNYIIKYSLTVMFACCLIRLKAQQLPAQREPETMTLTQIWQQAEVNSKRLHISLLELNKSEQGIQDALAARLPEFSADANAEKASDLPIYTDGLLGDVVQHNVVHTRYKMGVDGYLNIYNGNKVNYKVREQQALAQIAGEKHKQDISSIKLQAVTGYLDLQMGYMFRELIVSDINDQQLQFKRIKYNYDQGVVLKSDILRAQLKLSHEKLSLTTINNNIAIASQKLDIMIGAPDTHLIRPASNMTPDSLEIKSYEGYIAEALGKSYDRHIAKGTISLSDIQHSMVKANTSLKLGLYANFTYANPETFLYPYYLHPYSLGIVGLKASFPISAFYLNKHKEKAAAIEAEQSAIRASDIEDKLRVQVNTAYLRFKEAMEKVEEARLNVSQATENQRIVRNTYFNQTALVTDLLDADVQLLQSKLDLVTAQITALLQFYQLQDITGNL</sequence>
<dbReference type="SUPFAM" id="SSF56954">
    <property type="entry name" value="Outer membrane efflux proteins (OEP)"/>
    <property type="match status" value="1"/>
</dbReference>
<keyword evidence="7" id="KW-1185">Reference proteome</keyword>
<dbReference type="EMBL" id="FNAI01000015">
    <property type="protein sequence ID" value="SDF26427.1"/>
    <property type="molecule type" value="Genomic_DNA"/>
</dbReference>